<evidence type="ECO:0000313" key="1">
    <source>
        <dbReference type="EMBL" id="GAV68977.1"/>
    </source>
</evidence>
<proteinExistence type="predicted"/>
<comment type="caution">
    <text evidence="1">The sequence shown here is derived from an EMBL/GenBank/DDBJ whole genome shotgun (WGS) entry which is preliminary data.</text>
</comment>
<protein>
    <submittedName>
        <fullName evidence="1">Uncharacterized protein</fullName>
    </submittedName>
</protein>
<accession>A0A1Q3BLS4</accession>
<dbReference type="Proteomes" id="UP000187406">
    <property type="component" value="Unassembled WGS sequence"/>
</dbReference>
<dbReference type="EMBL" id="BDDD01000676">
    <property type="protein sequence ID" value="GAV68977.1"/>
    <property type="molecule type" value="Genomic_DNA"/>
</dbReference>
<organism evidence="1 2">
    <name type="scientific">Cephalotus follicularis</name>
    <name type="common">Albany pitcher plant</name>
    <dbReference type="NCBI Taxonomy" id="3775"/>
    <lineage>
        <taxon>Eukaryota</taxon>
        <taxon>Viridiplantae</taxon>
        <taxon>Streptophyta</taxon>
        <taxon>Embryophyta</taxon>
        <taxon>Tracheophyta</taxon>
        <taxon>Spermatophyta</taxon>
        <taxon>Magnoliopsida</taxon>
        <taxon>eudicotyledons</taxon>
        <taxon>Gunneridae</taxon>
        <taxon>Pentapetalae</taxon>
        <taxon>rosids</taxon>
        <taxon>fabids</taxon>
        <taxon>Oxalidales</taxon>
        <taxon>Cephalotaceae</taxon>
        <taxon>Cephalotus</taxon>
    </lineage>
</organism>
<keyword evidence="2" id="KW-1185">Reference proteome</keyword>
<dbReference type="AlphaFoldDB" id="A0A1Q3BLS4"/>
<name>A0A1Q3BLS4_CEPFO</name>
<reference evidence="2" key="1">
    <citation type="submission" date="2016-04" db="EMBL/GenBank/DDBJ databases">
        <title>Cephalotus genome sequencing.</title>
        <authorList>
            <person name="Fukushima K."/>
            <person name="Hasebe M."/>
            <person name="Fang X."/>
        </authorList>
    </citation>
    <scope>NUCLEOTIDE SEQUENCE [LARGE SCALE GENOMIC DNA]</scope>
    <source>
        <strain evidence="2">cv. St1</strain>
    </source>
</reference>
<evidence type="ECO:0000313" key="2">
    <source>
        <dbReference type="Proteomes" id="UP000187406"/>
    </source>
</evidence>
<gene>
    <name evidence="1" type="ORF">CFOL_v3_12479</name>
</gene>
<dbReference type="InParanoid" id="A0A1Q3BLS4"/>
<sequence length="115" mass="12914">MCVGDSLCWSCLGTVIFPNSSTERTTLSSSAGPTLSSHFEKAFILKLQITPKNDRSGTIHEWPSGSHVAFGPPLCLHTPAQLWLKNWHMIIDSFDVQSYFPFHHGQSEHDTWTNQ</sequence>